<organism evidence="2 3">
    <name type="scientific">Mariniphaga sediminis</name>
    <dbReference type="NCBI Taxonomy" id="1628158"/>
    <lineage>
        <taxon>Bacteria</taxon>
        <taxon>Pseudomonadati</taxon>
        <taxon>Bacteroidota</taxon>
        <taxon>Bacteroidia</taxon>
        <taxon>Marinilabiliales</taxon>
        <taxon>Prolixibacteraceae</taxon>
        <taxon>Mariniphaga</taxon>
    </lineage>
</organism>
<dbReference type="CDD" id="cd15482">
    <property type="entry name" value="Sialidase_non-viral"/>
    <property type="match status" value="1"/>
</dbReference>
<evidence type="ECO:0000313" key="3">
    <source>
        <dbReference type="Proteomes" id="UP000266441"/>
    </source>
</evidence>
<evidence type="ECO:0000313" key="2">
    <source>
        <dbReference type="EMBL" id="RIH62773.1"/>
    </source>
</evidence>
<dbReference type="AlphaFoldDB" id="A0A399CTN6"/>
<dbReference type="Proteomes" id="UP000266441">
    <property type="component" value="Unassembled WGS sequence"/>
</dbReference>
<dbReference type="OrthoDB" id="7294637at2"/>
<dbReference type="InterPro" id="IPR011040">
    <property type="entry name" value="Sialidase"/>
</dbReference>
<dbReference type="InterPro" id="IPR036278">
    <property type="entry name" value="Sialidase_sf"/>
</dbReference>
<dbReference type="SUPFAM" id="SSF50939">
    <property type="entry name" value="Sialidases"/>
    <property type="match status" value="1"/>
</dbReference>
<dbReference type="PANTHER" id="PTHR43752:SF2">
    <property type="entry name" value="BNR_ASP-BOX REPEAT FAMILY PROTEIN"/>
    <property type="match status" value="1"/>
</dbReference>
<proteinExistence type="predicted"/>
<gene>
    <name evidence="2" type="ORF">D1164_23205</name>
</gene>
<name>A0A399CTN6_9BACT</name>
<dbReference type="PANTHER" id="PTHR43752">
    <property type="entry name" value="BNR/ASP-BOX REPEAT FAMILY PROTEIN"/>
    <property type="match status" value="1"/>
</dbReference>
<protein>
    <submittedName>
        <fullName evidence="2">Exo-alpha-sialidase</fullName>
    </submittedName>
</protein>
<dbReference type="EMBL" id="QWET01000039">
    <property type="protein sequence ID" value="RIH62773.1"/>
    <property type="molecule type" value="Genomic_DNA"/>
</dbReference>
<reference evidence="2 3" key="1">
    <citation type="journal article" date="2015" name="Int. J. Syst. Evol. Microbiol.">
        <title>Mariniphaga sediminis sp. nov., isolated from coastal sediment.</title>
        <authorList>
            <person name="Wang F.Q."/>
            <person name="Shen Q.Y."/>
            <person name="Chen G.J."/>
            <person name="Du Z.J."/>
        </authorList>
    </citation>
    <scope>NUCLEOTIDE SEQUENCE [LARGE SCALE GENOMIC DNA]</scope>
    <source>
        <strain evidence="2 3">SY21</strain>
    </source>
</reference>
<dbReference type="Pfam" id="PF13088">
    <property type="entry name" value="BNR_2"/>
    <property type="match status" value="1"/>
</dbReference>
<dbReference type="Gene3D" id="2.120.10.10">
    <property type="match status" value="1"/>
</dbReference>
<evidence type="ECO:0000259" key="1">
    <source>
        <dbReference type="Pfam" id="PF13088"/>
    </source>
</evidence>
<keyword evidence="3" id="KW-1185">Reference proteome</keyword>
<feature type="domain" description="Sialidase" evidence="1">
    <location>
        <begin position="60"/>
        <end position="381"/>
    </location>
</feature>
<accession>A0A399CTN6</accession>
<comment type="caution">
    <text evidence="2">The sequence shown here is derived from an EMBL/GenBank/DDBJ whole genome shotgun (WGS) entry which is preliminary data.</text>
</comment>
<sequence length="411" mass="46737">MRMKTRKIPILFILGLLIMYCSPKEENNKITYKDPVIERADIVYDSSEGLCPGVVATANGELIAFWGTGWGDGMPDQTTQFARSLDSGKTWSEPYMTMESQDSLAGLAAILFNVPDGNWTIGRLMRYTMMINWTKYPDPTRADWPELTATRKFDSYYSFSSDQGYTFSERKLLSDPVKRNDFAQGKIIELPNGELLWPWGSWGAEPLNGFRRSTDGGNNWEPVERAWQDPPPGFDKPVVFNETAGAVCKDGTIVAVARVDGLPDNDKRFWQIKSHDNGKSWTTPRQIEIAGGSPAMYCTPQGQLWLAYRDGGFGPGLGFAVSDDNGENWRFLYHLQDPKGEFEEKFSHIRYTDEDRKKPWRPAEGIVGYPWFAQIFDTEVYVVYHMMNSDMKKISPEAPFYIVGNLLRIPE</sequence>